<proteinExistence type="inferred from homology"/>
<organism evidence="10 11">
    <name type="scientific">Symbiochloris irregularis</name>
    <dbReference type="NCBI Taxonomy" id="706552"/>
    <lineage>
        <taxon>Eukaryota</taxon>
        <taxon>Viridiplantae</taxon>
        <taxon>Chlorophyta</taxon>
        <taxon>core chlorophytes</taxon>
        <taxon>Trebouxiophyceae</taxon>
        <taxon>Trebouxiales</taxon>
        <taxon>Trebouxiaceae</taxon>
        <taxon>Symbiochloris</taxon>
    </lineage>
</organism>
<dbReference type="PROSITE" id="PS00686">
    <property type="entry name" value="NFYA_HAP2_1"/>
    <property type="match status" value="1"/>
</dbReference>
<dbReference type="Gene3D" id="6.10.250.2430">
    <property type="match status" value="1"/>
</dbReference>
<gene>
    <name evidence="10" type="ORF">WJX73_007677</name>
</gene>
<dbReference type="AlphaFoldDB" id="A0AAW1PRV6"/>
<feature type="region of interest" description="Disordered" evidence="9">
    <location>
        <begin position="127"/>
        <end position="182"/>
    </location>
</feature>
<evidence type="ECO:0000256" key="2">
    <source>
        <dbReference type="ARBA" id="ARBA00023015"/>
    </source>
</evidence>
<accession>A0AAW1PRV6</accession>
<evidence type="ECO:0000256" key="6">
    <source>
        <dbReference type="ARBA" id="ARBA00023242"/>
    </source>
</evidence>
<dbReference type="InterPro" id="IPR001289">
    <property type="entry name" value="NFYA"/>
</dbReference>
<dbReference type="PANTHER" id="PTHR12632">
    <property type="entry name" value="TRANSCRIPTION FACTOR NF-Y ALPHA-RELATED"/>
    <property type="match status" value="1"/>
</dbReference>
<evidence type="ECO:0000256" key="4">
    <source>
        <dbReference type="ARBA" id="ARBA00023159"/>
    </source>
</evidence>
<dbReference type="Proteomes" id="UP001465755">
    <property type="component" value="Unassembled WGS sequence"/>
</dbReference>
<dbReference type="EMBL" id="JALJOQ010000006">
    <property type="protein sequence ID" value="KAK9812545.1"/>
    <property type="molecule type" value="Genomic_DNA"/>
</dbReference>
<comment type="caution">
    <text evidence="10">The sequence shown here is derived from an EMBL/GenBank/DDBJ whole genome shotgun (WGS) entry which is preliminary data.</text>
</comment>
<keyword evidence="3 8" id="KW-0238">DNA-binding</keyword>
<name>A0AAW1PRV6_9CHLO</name>
<keyword evidence="6 8" id="KW-0539">Nucleus</keyword>
<keyword evidence="2 8" id="KW-0805">Transcription regulation</keyword>
<dbReference type="GO" id="GO:0003677">
    <property type="term" value="F:DNA binding"/>
    <property type="evidence" value="ECO:0007669"/>
    <property type="project" value="UniProtKB-KW"/>
</dbReference>
<evidence type="ECO:0000256" key="7">
    <source>
        <dbReference type="ARBA" id="ARBA00025911"/>
    </source>
</evidence>
<dbReference type="GO" id="GO:0016602">
    <property type="term" value="C:CCAAT-binding factor complex"/>
    <property type="evidence" value="ECO:0007669"/>
    <property type="project" value="InterPro"/>
</dbReference>
<dbReference type="InterPro" id="IPR018362">
    <property type="entry name" value="CCAAT-binding_factor_CS"/>
</dbReference>
<reference evidence="10 11" key="1">
    <citation type="journal article" date="2024" name="Nat. Commun.">
        <title>Phylogenomics reveals the evolutionary origins of lichenization in chlorophyte algae.</title>
        <authorList>
            <person name="Puginier C."/>
            <person name="Libourel C."/>
            <person name="Otte J."/>
            <person name="Skaloud P."/>
            <person name="Haon M."/>
            <person name="Grisel S."/>
            <person name="Petersen M."/>
            <person name="Berrin J.G."/>
            <person name="Delaux P.M."/>
            <person name="Dal Grande F."/>
            <person name="Keller J."/>
        </authorList>
    </citation>
    <scope>NUCLEOTIDE SEQUENCE [LARGE SCALE GENOMIC DNA]</scope>
    <source>
        <strain evidence="10 11">SAG 2036</strain>
    </source>
</reference>
<evidence type="ECO:0000256" key="1">
    <source>
        <dbReference type="ARBA" id="ARBA00004123"/>
    </source>
</evidence>
<evidence type="ECO:0000256" key="5">
    <source>
        <dbReference type="ARBA" id="ARBA00023163"/>
    </source>
</evidence>
<evidence type="ECO:0000256" key="3">
    <source>
        <dbReference type="ARBA" id="ARBA00023125"/>
    </source>
</evidence>
<dbReference type="PROSITE" id="PS51152">
    <property type="entry name" value="NFYA_HAP2_2"/>
    <property type="match status" value="1"/>
</dbReference>
<dbReference type="SMART" id="SM00521">
    <property type="entry name" value="CBF"/>
    <property type="match status" value="1"/>
</dbReference>
<evidence type="ECO:0000313" key="11">
    <source>
        <dbReference type="Proteomes" id="UP001465755"/>
    </source>
</evidence>
<sequence>MDRTASAGRLGDTSEPGTQQLVTYSNGMPADGAVHVSNFYLPPSALASDPYYSGMTLPYAQSTQLPVEGAVPAPATTSAYPPQHQRVPLPSELVEEEPVYVNAKQYHCILRRRAQRAKAEAENKLIKTRRPYLHASRHKHAARRIHQSSEDQSEPAAGHGAGQPALPSDHAAGTAPAPAANPLPAPRFLSGYHFDASAQLQQPLLAPTAEGVPALRSPQQSHPAASAGLVMGAVGAVRVQ</sequence>
<comment type="subunit">
    <text evidence="7">Heterotrimeric transcription factor composed of three components, NF-YA, NF-YB and NF-YC. NF-YB and NF-YC must interact and dimerize for NF-YA association and DNA binding.</text>
</comment>
<dbReference type="GO" id="GO:0003700">
    <property type="term" value="F:DNA-binding transcription factor activity"/>
    <property type="evidence" value="ECO:0007669"/>
    <property type="project" value="UniProtKB-UniRule"/>
</dbReference>
<evidence type="ECO:0000313" key="10">
    <source>
        <dbReference type="EMBL" id="KAK9812545.1"/>
    </source>
</evidence>
<comment type="subcellular location">
    <subcellularLocation>
        <location evidence="1 8">Nucleus</location>
    </subcellularLocation>
</comment>
<keyword evidence="4" id="KW-0010">Activator</keyword>
<evidence type="ECO:0000256" key="9">
    <source>
        <dbReference type="SAM" id="MobiDB-lite"/>
    </source>
</evidence>
<dbReference type="Pfam" id="PF02045">
    <property type="entry name" value="CBFB_NFYA"/>
    <property type="match status" value="1"/>
</dbReference>
<dbReference type="PRINTS" id="PR00616">
    <property type="entry name" value="CCAATSUBUNTB"/>
</dbReference>
<evidence type="ECO:0000256" key="8">
    <source>
        <dbReference type="RuleBase" id="RU367155"/>
    </source>
</evidence>
<keyword evidence="5 8" id="KW-0804">Transcription</keyword>
<feature type="compositionally biased region" description="Basic residues" evidence="9">
    <location>
        <begin position="127"/>
        <end position="146"/>
    </location>
</feature>
<comment type="function">
    <text evidence="8">Component of the sequence-specific heterotrimeric transcription factor (NF-Y) which specifically recognizes a 5'-CCAAT-3' box motif found in the promoters of its target genes.</text>
</comment>
<comment type="similarity">
    <text evidence="8">Belongs to the NFYA/HAP2 subunit family.</text>
</comment>
<protein>
    <recommendedName>
        <fullName evidence="8">Nuclear transcription factor Y subunit</fullName>
    </recommendedName>
</protein>
<keyword evidence="11" id="KW-1185">Reference proteome</keyword>